<gene>
    <name evidence="3" type="ORF">GCM10007932_51230</name>
</gene>
<dbReference type="Proteomes" id="UP001156690">
    <property type="component" value="Unassembled WGS sequence"/>
</dbReference>
<keyword evidence="1" id="KW-0328">Glycosyltransferase</keyword>
<dbReference type="GO" id="GO:0016757">
    <property type="term" value="F:glycosyltransferase activity"/>
    <property type="evidence" value="ECO:0007669"/>
    <property type="project" value="UniProtKB-KW"/>
</dbReference>
<dbReference type="AlphaFoldDB" id="A0AAV5NYW4"/>
<dbReference type="RefSeq" id="WP_224055625.1">
    <property type="nucleotide sequence ID" value="NZ_AP025145.1"/>
</dbReference>
<proteinExistence type="predicted"/>
<evidence type="ECO:0000313" key="4">
    <source>
        <dbReference type="Proteomes" id="UP001156690"/>
    </source>
</evidence>
<keyword evidence="4" id="KW-1185">Reference proteome</keyword>
<evidence type="ECO:0000313" key="3">
    <source>
        <dbReference type="EMBL" id="GLQ75760.1"/>
    </source>
</evidence>
<dbReference type="Pfam" id="PF03808">
    <property type="entry name" value="Glyco_tran_WecG"/>
    <property type="match status" value="1"/>
</dbReference>
<keyword evidence="2 3" id="KW-0808">Transferase</keyword>
<dbReference type="EMBL" id="BSNX01000075">
    <property type="protein sequence ID" value="GLQ75760.1"/>
    <property type="molecule type" value="Genomic_DNA"/>
</dbReference>
<dbReference type="CDD" id="cd06533">
    <property type="entry name" value="Glyco_transf_WecG_TagA"/>
    <property type="match status" value="1"/>
</dbReference>
<dbReference type="PANTHER" id="PTHR34136">
    <property type="match status" value="1"/>
</dbReference>
<comment type="caution">
    <text evidence="3">The sequence shown here is derived from an EMBL/GenBank/DDBJ whole genome shotgun (WGS) entry which is preliminary data.</text>
</comment>
<evidence type="ECO:0000256" key="2">
    <source>
        <dbReference type="ARBA" id="ARBA00022679"/>
    </source>
</evidence>
<dbReference type="PANTHER" id="PTHR34136:SF1">
    <property type="entry name" value="UDP-N-ACETYL-D-MANNOSAMINURONIC ACID TRANSFERASE"/>
    <property type="match status" value="1"/>
</dbReference>
<protein>
    <submittedName>
        <fullName evidence="3">UDP-N-acetyl-D-mannosaminuronic acid transferase</fullName>
    </submittedName>
</protein>
<dbReference type="InterPro" id="IPR004629">
    <property type="entry name" value="WecG_TagA_CpsF"/>
</dbReference>
<organism evidence="3 4">
    <name type="scientific">Vibrio penaeicida</name>
    <dbReference type="NCBI Taxonomy" id="104609"/>
    <lineage>
        <taxon>Bacteria</taxon>
        <taxon>Pseudomonadati</taxon>
        <taxon>Pseudomonadota</taxon>
        <taxon>Gammaproteobacteria</taxon>
        <taxon>Vibrionales</taxon>
        <taxon>Vibrionaceae</taxon>
        <taxon>Vibrio</taxon>
    </lineage>
</organism>
<dbReference type="NCBIfam" id="TIGR00696">
    <property type="entry name" value="wecG_tagA_cpsF"/>
    <property type="match status" value="1"/>
</dbReference>
<reference evidence="4" key="1">
    <citation type="journal article" date="2019" name="Int. J. Syst. Evol. Microbiol.">
        <title>The Global Catalogue of Microorganisms (GCM) 10K type strain sequencing project: providing services to taxonomists for standard genome sequencing and annotation.</title>
        <authorList>
            <consortium name="The Broad Institute Genomics Platform"/>
            <consortium name="The Broad Institute Genome Sequencing Center for Infectious Disease"/>
            <person name="Wu L."/>
            <person name="Ma J."/>
        </authorList>
    </citation>
    <scope>NUCLEOTIDE SEQUENCE [LARGE SCALE GENOMIC DNA]</scope>
    <source>
        <strain evidence="4">NBRC 15640</strain>
    </source>
</reference>
<sequence length="240" mass="27193">MINEFRQFISKIIVFESPSDAISYCQNEIKQGKRLNIAFLNAHAFNLACQNKGFFEAILACDIVFRDGIGVKILFKLLGKSPGYNLNGTCFIPMLLKEVFQNKRVALFGSTDIELTITIQKLQSQGVNVVTVLDGFKEPSAYVDHLCEHSVDVVVMAMGMPKQEVVSKVIREAYPNISTINGGAILDFISGKVERAPDWVQKLSLEWVFRLMKEPKRLFRRYVVGNVMFLFRSIILKMSK</sequence>
<accession>A0AAV5NYW4</accession>
<name>A0AAV5NYW4_9VIBR</name>
<evidence type="ECO:0000256" key="1">
    <source>
        <dbReference type="ARBA" id="ARBA00022676"/>
    </source>
</evidence>